<reference evidence="1" key="2">
    <citation type="submission" date="2021-09" db="EMBL/GenBank/DDBJ databases">
        <authorList>
            <person name="Jia N."/>
            <person name="Wang J."/>
            <person name="Shi W."/>
            <person name="Du L."/>
            <person name="Sun Y."/>
            <person name="Zhan W."/>
            <person name="Jiang J."/>
            <person name="Wang Q."/>
            <person name="Zhang B."/>
            <person name="Ji P."/>
            <person name="Sakyi L.B."/>
            <person name="Cui X."/>
            <person name="Yuan T."/>
            <person name="Jiang B."/>
            <person name="Yang W."/>
            <person name="Lam T.T.-Y."/>
            <person name="Chang Q."/>
            <person name="Ding S."/>
            <person name="Wang X."/>
            <person name="Zhu J."/>
            <person name="Ruan X."/>
            <person name="Zhao L."/>
            <person name="Wei J."/>
            <person name="Que T."/>
            <person name="Du C."/>
            <person name="Cheng J."/>
            <person name="Dai P."/>
            <person name="Han X."/>
            <person name="Huang E."/>
            <person name="Gao Y."/>
            <person name="Liu J."/>
            <person name="Shao H."/>
            <person name="Ye R."/>
            <person name="Li L."/>
            <person name="Wei W."/>
            <person name="Wang X."/>
            <person name="Wang C."/>
            <person name="Huo Q."/>
            <person name="Li W."/>
            <person name="Guo W."/>
            <person name="Chen H."/>
            <person name="Chen S."/>
            <person name="Zhou L."/>
            <person name="Zhou L."/>
            <person name="Ni X."/>
            <person name="Tian J."/>
            <person name="Zhou Y."/>
            <person name="Sheng Y."/>
            <person name="Liu T."/>
            <person name="Pan Y."/>
            <person name="Xia L."/>
            <person name="Li J."/>
            <person name="Zhao F."/>
            <person name="Cao W."/>
        </authorList>
    </citation>
    <scope>NUCLEOTIDE SEQUENCE</scope>
    <source>
        <strain evidence="1">Rmic-2018</strain>
        <tissue evidence="1">Larvae</tissue>
    </source>
</reference>
<dbReference type="AlphaFoldDB" id="A0A9J6D137"/>
<name>A0A9J6D137_RHIMP</name>
<organism evidence="1 2">
    <name type="scientific">Rhipicephalus microplus</name>
    <name type="common">Cattle tick</name>
    <name type="synonym">Boophilus microplus</name>
    <dbReference type="NCBI Taxonomy" id="6941"/>
    <lineage>
        <taxon>Eukaryota</taxon>
        <taxon>Metazoa</taxon>
        <taxon>Ecdysozoa</taxon>
        <taxon>Arthropoda</taxon>
        <taxon>Chelicerata</taxon>
        <taxon>Arachnida</taxon>
        <taxon>Acari</taxon>
        <taxon>Parasitiformes</taxon>
        <taxon>Ixodida</taxon>
        <taxon>Ixodoidea</taxon>
        <taxon>Ixodidae</taxon>
        <taxon>Rhipicephalinae</taxon>
        <taxon>Rhipicephalus</taxon>
        <taxon>Boophilus</taxon>
    </lineage>
</organism>
<evidence type="ECO:0000313" key="1">
    <source>
        <dbReference type="EMBL" id="KAH7964626.1"/>
    </source>
</evidence>
<dbReference type="VEuPathDB" id="VectorBase:LOC119184680"/>
<accession>A0A9J6D137</accession>
<reference evidence="1" key="1">
    <citation type="journal article" date="2020" name="Cell">
        <title>Large-Scale Comparative Analyses of Tick Genomes Elucidate Their Genetic Diversity and Vector Capacities.</title>
        <authorList>
            <consortium name="Tick Genome and Microbiome Consortium (TIGMIC)"/>
            <person name="Jia N."/>
            <person name="Wang J."/>
            <person name="Shi W."/>
            <person name="Du L."/>
            <person name="Sun Y."/>
            <person name="Zhan W."/>
            <person name="Jiang J.F."/>
            <person name="Wang Q."/>
            <person name="Zhang B."/>
            <person name="Ji P."/>
            <person name="Bell-Sakyi L."/>
            <person name="Cui X.M."/>
            <person name="Yuan T.T."/>
            <person name="Jiang B.G."/>
            <person name="Yang W.F."/>
            <person name="Lam T.T."/>
            <person name="Chang Q.C."/>
            <person name="Ding S.J."/>
            <person name="Wang X.J."/>
            <person name="Zhu J.G."/>
            <person name="Ruan X.D."/>
            <person name="Zhao L."/>
            <person name="Wei J.T."/>
            <person name="Ye R.Z."/>
            <person name="Que T.C."/>
            <person name="Du C.H."/>
            <person name="Zhou Y.H."/>
            <person name="Cheng J.X."/>
            <person name="Dai P.F."/>
            <person name="Guo W.B."/>
            <person name="Han X.H."/>
            <person name="Huang E.J."/>
            <person name="Li L.F."/>
            <person name="Wei W."/>
            <person name="Gao Y.C."/>
            <person name="Liu J.Z."/>
            <person name="Shao H.Z."/>
            <person name="Wang X."/>
            <person name="Wang C.C."/>
            <person name="Yang T.C."/>
            <person name="Huo Q.B."/>
            <person name="Li W."/>
            <person name="Chen H.Y."/>
            <person name="Chen S.E."/>
            <person name="Zhou L.G."/>
            <person name="Ni X.B."/>
            <person name="Tian J.H."/>
            <person name="Sheng Y."/>
            <person name="Liu T."/>
            <person name="Pan Y.S."/>
            <person name="Xia L.Y."/>
            <person name="Li J."/>
            <person name="Zhao F."/>
            <person name="Cao W.C."/>
        </authorList>
    </citation>
    <scope>NUCLEOTIDE SEQUENCE</scope>
    <source>
        <strain evidence="1">Rmic-2018</strain>
    </source>
</reference>
<sequence>MAVGKLRNVRTVLWPSKKFLAANVLEEVYKSFPGYASSFTKFWIETRRSQRQLFGSEAAAEELVLGDNAKLPYVNYVDMLNRLSLSLGALAPPLYYPDGTNAMLHGVDGGEGVLYHRLPLQLLHDSSRQSLRRRLQQGSDELRPIREGLRLPRGFQDEPSDQVFLLRLNARHLR</sequence>
<keyword evidence="2" id="KW-1185">Reference proteome</keyword>
<dbReference type="Proteomes" id="UP000821866">
    <property type="component" value="Unassembled WGS sequence"/>
</dbReference>
<comment type="caution">
    <text evidence="1">The sequence shown here is derived from an EMBL/GenBank/DDBJ whole genome shotgun (WGS) entry which is preliminary data.</text>
</comment>
<proteinExistence type="predicted"/>
<evidence type="ECO:0000313" key="2">
    <source>
        <dbReference type="Proteomes" id="UP000821866"/>
    </source>
</evidence>
<gene>
    <name evidence="1" type="ORF">HPB51_027142</name>
</gene>
<dbReference type="EMBL" id="JABSTU010003797">
    <property type="protein sequence ID" value="KAH7964626.1"/>
    <property type="molecule type" value="Genomic_DNA"/>
</dbReference>
<protein>
    <submittedName>
        <fullName evidence="1">Uncharacterized protein</fullName>
    </submittedName>
</protein>